<proteinExistence type="predicted"/>
<protein>
    <submittedName>
        <fullName evidence="1">Uncharacterized protein</fullName>
    </submittedName>
</protein>
<organism evidence="1 2">
    <name type="scientific">Agromyces lapidis</name>
    <dbReference type="NCBI Taxonomy" id="279574"/>
    <lineage>
        <taxon>Bacteria</taxon>
        <taxon>Bacillati</taxon>
        <taxon>Actinomycetota</taxon>
        <taxon>Actinomycetes</taxon>
        <taxon>Micrococcales</taxon>
        <taxon>Microbacteriaceae</taxon>
        <taxon>Agromyces</taxon>
    </lineage>
</organism>
<evidence type="ECO:0000313" key="2">
    <source>
        <dbReference type="Proteomes" id="UP001589667"/>
    </source>
</evidence>
<accession>A0ABV5STX2</accession>
<dbReference type="EMBL" id="JBHMBL010000002">
    <property type="protein sequence ID" value="MFB9643146.1"/>
    <property type="molecule type" value="Genomic_DNA"/>
</dbReference>
<dbReference type="RefSeq" id="WP_212277216.1">
    <property type="nucleotide sequence ID" value="NZ_BAAANI010000002.1"/>
</dbReference>
<gene>
    <name evidence="1" type="ORF">ACFFQV_12690</name>
</gene>
<name>A0ABV5STX2_9MICO</name>
<keyword evidence="2" id="KW-1185">Reference proteome</keyword>
<sequence length="84" mass="9262">MVLRPGVEAVVRRETERGTGAYDGWLGDGSLVDAVRTFDGWLAETPRVGLWVDSTDQAPDETVDAILAQWDRALVDDEFAAREV</sequence>
<reference evidence="1 2" key="1">
    <citation type="submission" date="2024-09" db="EMBL/GenBank/DDBJ databases">
        <authorList>
            <person name="Sun Q."/>
            <person name="Mori K."/>
        </authorList>
    </citation>
    <scope>NUCLEOTIDE SEQUENCE [LARGE SCALE GENOMIC DNA]</scope>
    <source>
        <strain evidence="1 2">JCM 14321</strain>
    </source>
</reference>
<dbReference type="InterPro" id="IPR027417">
    <property type="entry name" value="P-loop_NTPase"/>
</dbReference>
<evidence type="ECO:0000313" key="1">
    <source>
        <dbReference type="EMBL" id="MFB9643146.1"/>
    </source>
</evidence>
<dbReference type="Gene3D" id="3.40.50.300">
    <property type="entry name" value="P-loop containing nucleotide triphosphate hydrolases"/>
    <property type="match status" value="1"/>
</dbReference>
<dbReference type="Proteomes" id="UP001589667">
    <property type="component" value="Unassembled WGS sequence"/>
</dbReference>
<comment type="caution">
    <text evidence="1">The sequence shown here is derived from an EMBL/GenBank/DDBJ whole genome shotgun (WGS) entry which is preliminary data.</text>
</comment>